<sequence length="192" mass="21422">MRKPRRTRDDDTPNLVLEELRETIAILDATRLAQPGMTPKKLAAEKARDSAKFDRRMAKARAKWERMTILEQRAWGEAYRRDARAHRPNAKPTPAADLPDLFAVVTIAEKDNAKRAKAYEKRQAARAAEAAAARPDHGTRSAPSPSPATDEPATDSEPSEPEKPRRRRRGPAVGSIGYQVDGVLYLTDDDDE</sequence>
<dbReference type="Proteomes" id="UP001501343">
    <property type="component" value="Unassembled WGS sequence"/>
</dbReference>
<evidence type="ECO:0000313" key="3">
    <source>
        <dbReference type="Proteomes" id="UP001501343"/>
    </source>
</evidence>
<dbReference type="EMBL" id="BAAAOF010000001">
    <property type="protein sequence ID" value="GAA1913583.1"/>
    <property type="molecule type" value="Genomic_DNA"/>
</dbReference>
<evidence type="ECO:0000256" key="1">
    <source>
        <dbReference type="SAM" id="MobiDB-lite"/>
    </source>
</evidence>
<evidence type="ECO:0000313" key="2">
    <source>
        <dbReference type="EMBL" id="GAA1913583.1"/>
    </source>
</evidence>
<keyword evidence="3" id="KW-1185">Reference proteome</keyword>
<organism evidence="2 3">
    <name type="scientific">Microbacterium aoyamense</name>
    <dbReference type="NCBI Taxonomy" id="344166"/>
    <lineage>
        <taxon>Bacteria</taxon>
        <taxon>Bacillati</taxon>
        <taxon>Actinomycetota</taxon>
        <taxon>Actinomycetes</taxon>
        <taxon>Micrococcales</taxon>
        <taxon>Microbacteriaceae</taxon>
        <taxon>Microbacterium</taxon>
    </lineage>
</organism>
<dbReference type="RefSeq" id="WP_248149177.1">
    <property type="nucleotide sequence ID" value="NZ_BAAAOF010000001.1"/>
</dbReference>
<name>A0ABN2P9H6_9MICO</name>
<proteinExistence type="predicted"/>
<reference evidence="2 3" key="1">
    <citation type="journal article" date="2019" name="Int. J. Syst. Evol. Microbiol.">
        <title>The Global Catalogue of Microorganisms (GCM) 10K type strain sequencing project: providing services to taxonomists for standard genome sequencing and annotation.</title>
        <authorList>
            <consortium name="The Broad Institute Genomics Platform"/>
            <consortium name="The Broad Institute Genome Sequencing Center for Infectious Disease"/>
            <person name="Wu L."/>
            <person name="Ma J."/>
        </authorList>
    </citation>
    <scope>NUCLEOTIDE SEQUENCE [LARGE SCALE GENOMIC DNA]</scope>
    <source>
        <strain evidence="2 3">JCM 14900</strain>
    </source>
</reference>
<gene>
    <name evidence="2" type="ORF">GCM10009775_02820</name>
</gene>
<accession>A0ABN2P9H6</accession>
<protein>
    <submittedName>
        <fullName evidence="2">Uncharacterized protein</fullName>
    </submittedName>
</protein>
<comment type="caution">
    <text evidence="2">The sequence shown here is derived from an EMBL/GenBank/DDBJ whole genome shotgun (WGS) entry which is preliminary data.</text>
</comment>
<feature type="region of interest" description="Disordered" evidence="1">
    <location>
        <begin position="114"/>
        <end position="192"/>
    </location>
</feature>
<feature type="compositionally biased region" description="Basic and acidic residues" evidence="1">
    <location>
        <begin position="114"/>
        <end position="123"/>
    </location>
</feature>